<dbReference type="RefSeq" id="WP_071318767.1">
    <property type="nucleotide sequence ID" value="NZ_CP063356.2"/>
</dbReference>
<keyword evidence="5" id="KW-1185">Reference proteome</keyword>
<feature type="compositionally biased region" description="Basic residues" evidence="1">
    <location>
        <begin position="57"/>
        <end position="67"/>
    </location>
</feature>
<dbReference type="Proteomes" id="UP000180175">
    <property type="component" value="Chromosome"/>
</dbReference>
<reference evidence="4 5" key="2">
    <citation type="journal article" date="2017" name="Genome Announc.">
        <title>Draft Genome Sequences of Four Alkaliphilic Bacteria Belonging to the Anaerobacillus Genus.</title>
        <authorList>
            <person name="Bassil N.M."/>
            <person name="Lloyd J.R."/>
        </authorList>
    </citation>
    <scope>NUCLEOTIDE SEQUENCE [LARGE SCALE GENOMIC DNA]</scope>
    <source>
        <strain evidence="4 5">NB2006</strain>
    </source>
</reference>
<gene>
    <name evidence="4" type="ORF">AWH56_010035</name>
    <name evidence="3" type="ORF">AWH56_20205</name>
</gene>
<evidence type="ECO:0000313" key="3">
    <source>
        <dbReference type="EMBL" id="OIJ07560.1"/>
    </source>
</evidence>
<evidence type="ECO:0000313" key="5">
    <source>
        <dbReference type="Proteomes" id="UP000180175"/>
    </source>
</evidence>
<dbReference type="EMBL" id="LQXD01000168">
    <property type="protein sequence ID" value="OIJ07560.1"/>
    <property type="molecule type" value="Genomic_DNA"/>
</dbReference>
<evidence type="ECO:0000256" key="1">
    <source>
        <dbReference type="SAM" id="MobiDB-lite"/>
    </source>
</evidence>
<keyword evidence="2" id="KW-1133">Transmembrane helix</keyword>
<feature type="compositionally biased region" description="Basic and acidic residues" evidence="1">
    <location>
        <begin position="40"/>
        <end position="49"/>
    </location>
</feature>
<organism evidence="3 5">
    <name type="scientific">Anaerobacillus isosaccharinicus</name>
    <dbReference type="NCBI Taxonomy" id="1532552"/>
    <lineage>
        <taxon>Bacteria</taxon>
        <taxon>Bacillati</taxon>
        <taxon>Bacillota</taxon>
        <taxon>Bacilli</taxon>
        <taxon>Bacillales</taxon>
        <taxon>Bacillaceae</taxon>
        <taxon>Anaerobacillus</taxon>
    </lineage>
</organism>
<feature type="region of interest" description="Disordered" evidence="1">
    <location>
        <begin position="40"/>
        <end position="67"/>
    </location>
</feature>
<name>A0A1S2L5I0_9BACI</name>
<reference evidence="3 5" key="1">
    <citation type="submission" date="2016-10" db="EMBL/GenBank/DDBJ databases">
        <title>Draft genome sequences of four alkaliphilic bacteria belonging to the Anaerobacillus genus.</title>
        <authorList>
            <person name="Bassil N.M."/>
            <person name="Lloyd J.R."/>
        </authorList>
    </citation>
    <scope>NUCLEOTIDE SEQUENCE [LARGE SCALE GENOMIC DNA]</scope>
    <source>
        <strain evidence="3 5">NB2006</strain>
    </source>
</reference>
<dbReference type="OrthoDB" id="2871129at2"/>
<evidence type="ECO:0000313" key="4">
    <source>
        <dbReference type="EMBL" id="QOY37868.1"/>
    </source>
</evidence>
<dbReference type="KEGG" id="aia:AWH56_010035"/>
<feature type="transmembrane region" description="Helical" evidence="2">
    <location>
        <begin position="70"/>
        <end position="88"/>
    </location>
</feature>
<dbReference type="AlphaFoldDB" id="A0A1S2L5I0"/>
<proteinExistence type="predicted"/>
<keyword evidence="2" id="KW-0472">Membrane</keyword>
<keyword evidence="2" id="KW-0812">Transmembrane</keyword>
<accession>A0A1S2L5I0</accession>
<protein>
    <submittedName>
        <fullName evidence="3">Uncharacterized protein</fullName>
    </submittedName>
</protein>
<dbReference type="EMBL" id="CP063356">
    <property type="protein sequence ID" value="QOY37868.1"/>
    <property type="molecule type" value="Genomic_DNA"/>
</dbReference>
<evidence type="ECO:0000256" key="2">
    <source>
        <dbReference type="SAM" id="Phobius"/>
    </source>
</evidence>
<reference evidence="4" key="4">
    <citation type="submission" date="2020-10" db="EMBL/GenBank/DDBJ databases">
        <authorList>
            <person name="Bassil N.M."/>
            <person name="Lloyd J.R."/>
        </authorList>
    </citation>
    <scope>NUCLEOTIDE SEQUENCE</scope>
    <source>
        <strain evidence="4">NB2006</strain>
    </source>
</reference>
<sequence length="268" mass="30805">MDDKNLDKEINKSLLKNTNDVSSKKEDIWKSIETKLALDEKNKRLKQEESTMELQPRSRKNAKKRKKSKGWLTGTIAAAILLGIFTTTTDTGQAFVNNIKEYFAPEKQVVEEIEGMPEEKEVVLKEGKAGYIIYIDEERYNLVEEDGFDKIVFNQELGEQYPEVSMSIRQVIDQTPEQLAEEIYAELQNSYATVREVETVNDPVEGLLISAIDGNEWDSLVTRVYIVSNEKEGSFIIEQKFFLEAEEGHGARFHHMLREFTIVEIQGE</sequence>
<reference evidence="4 5" key="3">
    <citation type="journal article" date="2019" name="Int. J. Syst. Evol. Microbiol.">
        <title>Anaerobacillus isosaccharinicus sp. nov., an alkaliphilic bacterium which degrades isosaccharinic acid.</title>
        <authorList>
            <person name="Bassil N.M."/>
            <person name="Lloyd J.R."/>
        </authorList>
    </citation>
    <scope>NUCLEOTIDE SEQUENCE [LARGE SCALE GENOMIC DNA]</scope>
    <source>
        <strain evidence="4 5">NB2006</strain>
    </source>
</reference>